<evidence type="ECO:0000256" key="2">
    <source>
        <dbReference type="ARBA" id="ARBA00022525"/>
    </source>
</evidence>
<sequence length="237" mass="25779">MTKKVTRTINYVDANGKQLAPNVTQTITFTRNATVNKVTGKVTYSNWQSSGNDGYDAVESPIVKDYTPTQKTVEAENNVSVNSANQVVNVVYTVDKPTTPEQKPSEPAKKPAAPEQKPSEPAKKPQASVEKSTEHVQPLKKPVQTAKTVASQSSKVEVVKKTVSSTNEGTVRVVEQSTKIEKQTPNNLATQPNENKNTLPQTGEDSSNHSLFGELLLVLSGLLGFFGIGKRKKDKEE</sequence>
<dbReference type="Proteomes" id="UP000051291">
    <property type="component" value="Unassembled WGS sequence"/>
</dbReference>
<keyword evidence="1" id="KW-0134">Cell wall</keyword>
<dbReference type="NCBIfam" id="TIGR01167">
    <property type="entry name" value="LPXTG_anchor"/>
    <property type="match status" value="1"/>
</dbReference>
<evidence type="ECO:0000256" key="4">
    <source>
        <dbReference type="ARBA" id="ARBA00023088"/>
    </source>
</evidence>
<reference evidence="7 8" key="1">
    <citation type="journal article" date="2015" name="Genome Announc.">
        <title>Expanding the biotechnology potential of lactobacilli through comparative genomics of 213 strains and associated genera.</title>
        <authorList>
            <person name="Sun Z."/>
            <person name="Harris H.M."/>
            <person name="McCann A."/>
            <person name="Guo C."/>
            <person name="Argimon S."/>
            <person name="Zhang W."/>
            <person name="Yang X."/>
            <person name="Jeffery I.B."/>
            <person name="Cooney J.C."/>
            <person name="Kagawa T.F."/>
            <person name="Liu W."/>
            <person name="Song Y."/>
            <person name="Salvetti E."/>
            <person name="Wrobel A."/>
            <person name="Rasinkangas P."/>
            <person name="Parkhill J."/>
            <person name="Rea M.C."/>
            <person name="O'Sullivan O."/>
            <person name="Ritari J."/>
            <person name="Douillard F.P."/>
            <person name="Paul Ross R."/>
            <person name="Yang R."/>
            <person name="Briner A.E."/>
            <person name="Felis G.E."/>
            <person name="de Vos W.M."/>
            <person name="Barrangou R."/>
            <person name="Klaenhammer T.R."/>
            <person name="Caufield P.W."/>
            <person name="Cui Y."/>
            <person name="Zhang H."/>
            <person name="O'Toole P.W."/>
        </authorList>
    </citation>
    <scope>NUCLEOTIDE SEQUENCE [LARGE SCALE GENOMIC DNA]</scope>
    <source>
        <strain evidence="7 8">DSM 20653</strain>
    </source>
</reference>
<dbReference type="PATRIC" id="fig|1423820.4.peg.104"/>
<organism evidence="7 8">
    <name type="scientific">Ligilactobacillus araffinosus DSM 20653</name>
    <dbReference type="NCBI Taxonomy" id="1423820"/>
    <lineage>
        <taxon>Bacteria</taxon>
        <taxon>Bacillati</taxon>
        <taxon>Bacillota</taxon>
        <taxon>Bacilli</taxon>
        <taxon>Lactobacillales</taxon>
        <taxon>Lactobacillaceae</taxon>
        <taxon>Ligilactobacillus</taxon>
    </lineage>
</organism>
<dbReference type="STRING" id="1423820.FC64_GL000101"/>
<feature type="compositionally biased region" description="Polar residues" evidence="5">
    <location>
        <begin position="183"/>
        <end position="207"/>
    </location>
</feature>
<evidence type="ECO:0000256" key="3">
    <source>
        <dbReference type="ARBA" id="ARBA00022729"/>
    </source>
</evidence>
<evidence type="ECO:0000256" key="5">
    <source>
        <dbReference type="SAM" id="MobiDB-lite"/>
    </source>
</evidence>
<dbReference type="AlphaFoldDB" id="A0A0R1ZE25"/>
<gene>
    <name evidence="7" type="ORF">FC64_GL000101</name>
</gene>
<keyword evidence="8" id="KW-1185">Reference proteome</keyword>
<accession>A0A0R1ZE25</accession>
<feature type="domain" description="Gram-positive cocci surface proteins LPxTG" evidence="6">
    <location>
        <begin position="199"/>
        <end position="237"/>
    </location>
</feature>
<feature type="compositionally biased region" description="Low complexity" evidence="5">
    <location>
        <begin position="149"/>
        <end position="165"/>
    </location>
</feature>
<evidence type="ECO:0000313" key="8">
    <source>
        <dbReference type="Proteomes" id="UP000051291"/>
    </source>
</evidence>
<name>A0A0R1ZE25_9LACO</name>
<keyword evidence="4" id="KW-0572">Peptidoglycan-anchor</keyword>
<dbReference type="PROSITE" id="PS50847">
    <property type="entry name" value="GRAM_POS_ANCHORING"/>
    <property type="match status" value="1"/>
</dbReference>
<evidence type="ECO:0000259" key="6">
    <source>
        <dbReference type="PROSITE" id="PS50847"/>
    </source>
</evidence>
<dbReference type="Pfam" id="PF17966">
    <property type="entry name" value="Muc_B2"/>
    <property type="match status" value="1"/>
</dbReference>
<protein>
    <recommendedName>
        <fullName evidence="6">Gram-positive cocci surface proteins LPxTG domain-containing protein</fullName>
    </recommendedName>
</protein>
<dbReference type="Gene3D" id="2.60.40.4300">
    <property type="match status" value="1"/>
</dbReference>
<keyword evidence="3" id="KW-0732">Signal</keyword>
<feature type="region of interest" description="Disordered" evidence="5">
    <location>
        <begin position="97"/>
        <end position="207"/>
    </location>
</feature>
<evidence type="ECO:0000313" key="7">
    <source>
        <dbReference type="EMBL" id="KRM52958.1"/>
    </source>
</evidence>
<dbReference type="EMBL" id="AYYZ01000011">
    <property type="protein sequence ID" value="KRM52958.1"/>
    <property type="molecule type" value="Genomic_DNA"/>
</dbReference>
<dbReference type="InterPro" id="IPR019931">
    <property type="entry name" value="LPXTG_anchor"/>
</dbReference>
<dbReference type="InterPro" id="IPR041495">
    <property type="entry name" value="Mub_B2"/>
</dbReference>
<keyword evidence="2" id="KW-0964">Secreted</keyword>
<proteinExistence type="predicted"/>
<comment type="caution">
    <text evidence="7">The sequence shown here is derived from an EMBL/GenBank/DDBJ whole genome shotgun (WGS) entry which is preliminary data.</text>
</comment>
<evidence type="ECO:0000256" key="1">
    <source>
        <dbReference type="ARBA" id="ARBA00022512"/>
    </source>
</evidence>
<dbReference type="Pfam" id="PF00746">
    <property type="entry name" value="Gram_pos_anchor"/>
    <property type="match status" value="1"/>
</dbReference>